<dbReference type="InterPro" id="IPR016007">
    <property type="entry name" value="Alpha_rhamnosid"/>
</dbReference>
<dbReference type="GO" id="GO:0030596">
    <property type="term" value="F:alpha-L-rhamnosidase activity"/>
    <property type="evidence" value="ECO:0007669"/>
    <property type="project" value="UniProtKB-EC"/>
</dbReference>
<feature type="domain" description="Alpha-L-rhamnosidase concanavalin-like" evidence="4">
    <location>
        <begin position="73"/>
        <end position="169"/>
    </location>
</feature>
<evidence type="ECO:0000313" key="8">
    <source>
        <dbReference type="Proteomes" id="UP000823661"/>
    </source>
</evidence>
<feature type="domain" description="Alpha-L-rhamnosidase C-terminal" evidence="6">
    <location>
        <begin position="566"/>
        <end position="636"/>
    </location>
</feature>
<dbReference type="SUPFAM" id="SSF48208">
    <property type="entry name" value="Six-hairpin glycosidases"/>
    <property type="match status" value="1"/>
</dbReference>
<gene>
    <name evidence="7" type="ORF">IAC06_07965</name>
</gene>
<dbReference type="PANTHER" id="PTHR33307:SF6">
    <property type="entry name" value="ALPHA-RHAMNOSIDASE (EUROFUNG)-RELATED"/>
    <property type="match status" value="1"/>
</dbReference>
<dbReference type="Pfam" id="PF05592">
    <property type="entry name" value="Bac_rhamnosid"/>
    <property type="match status" value="1"/>
</dbReference>
<reference evidence="7" key="2">
    <citation type="journal article" date="2021" name="PeerJ">
        <title>Extensive microbial diversity within the chicken gut microbiome revealed by metagenomics and culture.</title>
        <authorList>
            <person name="Gilroy R."/>
            <person name="Ravi A."/>
            <person name="Getino M."/>
            <person name="Pursley I."/>
            <person name="Horton D.L."/>
            <person name="Alikhan N.F."/>
            <person name="Baker D."/>
            <person name="Gharbi K."/>
            <person name="Hall N."/>
            <person name="Watson M."/>
            <person name="Adriaenssens E.M."/>
            <person name="Foster-Nyarko E."/>
            <person name="Jarju S."/>
            <person name="Secka A."/>
            <person name="Antonio M."/>
            <person name="Oren A."/>
            <person name="Chaudhuri R.R."/>
            <person name="La Ragione R."/>
            <person name="Hildebrand F."/>
            <person name="Pallen M.J."/>
        </authorList>
    </citation>
    <scope>NUCLEOTIDE SEQUENCE</scope>
    <source>
        <strain evidence="7">B1-20833</strain>
    </source>
</reference>
<evidence type="ECO:0000259" key="6">
    <source>
        <dbReference type="Pfam" id="PF17390"/>
    </source>
</evidence>
<dbReference type="Gene3D" id="2.60.420.10">
    <property type="entry name" value="Maltose phosphorylase, domain 3"/>
    <property type="match status" value="1"/>
</dbReference>
<dbReference type="GO" id="GO:0005975">
    <property type="term" value="P:carbohydrate metabolic process"/>
    <property type="evidence" value="ECO:0007669"/>
    <property type="project" value="InterPro"/>
</dbReference>
<dbReference type="InterPro" id="IPR012341">
    <property type="entry name" value="6hp_glycosidase-like_sf"/>
</dbReference>
<dbReference type="AlphaFoldDB" id="A0A9D9EWF9"/>
<comment type="caution">
    <text evidence="7">The sequence shown here is derived from an EMBL/GenBank/DDBJ whole genome shotgun (WGS) entry which is preliminary data.</text>
</comment>
<evidence type="ECO:0000256" key="3">
    <source>
        <dbReference type="ARBA" id="ARBA00022801"/>
    </source>
</evidence>
<dbReference type="EMBL" id="JADIMI010000075">
    <property type="protein sequence ID" value="MBO8452795.1"/>
    <property type="molecule type" value="Genomic_DNA"/>
</dbReference>
<dbReference type="Proteomes" id="UP000823661">
    <property type="component" value="Unassembled WGS sequence"/>
</dbReference>
<dbReference type="InterPro" id="IPR008902">
    <property type="entry name" value="Rhamnosid_concanavalin"/>
</dbReference>
<dbReference type="Pfam" id="PF17389">
    <property type="entry name" value="Bac_rhamnosid6H"/>
    <property type="match status" value="1"/>
</dbReference>
<feature type="non-terminal residue" evidence="7">
    <location>
        <position position="1"/>
    </location>
</feature>
<dbReference type="InterPro" id="IPR008928">
    <property type="entry name" value="6-hairpin_glycosidase_sf"/>
</dbReference>
<organism evidence="7 8">
    <name type="scientific">Candidatus Cryptobacteroides intestinavium</name>
    <dbReference type="NCBI Taxonomy" id="2840766"/>
    <lineage>
        <taxon>Bacteria</taxon>
        <taxon>Pseudomonadati</taxon>
        <taxon>Bacteroidota</taxon>
        <taxon>Bacteroidia</taxon>
        <taxon>Bacteroidales</taxon>
        <taxon>Candidatus Cryptobacteroides</taxon>
    </lineage>
</organism>
<evidence type="ECO:0000256" key="1">
    <source>
        <dbReference type="ARBA" id="ARBA00001445"/>
    </source>
</evidence>
<accession>A0A9D9EWF9</accession>
<evidence type="ECO:0000256" key="2">
    <source>
        <dbReference type="ARBA" id="ARBA00012652"/>
    </source>
</evidence>
<dbReference type="Gene3D" id="1.50.10.10">
    <property type="match status" value="1"/>
</dbReference>
<sequence>SPEKLSSPEVNTEFNGEIVPTEGAEIYHRYDLALKPVRAYVWKDVEGGSPGEAGMVVIEREYKDGDIIRLSRGENLVVDFGQNCAAVPSFIFKADEGVTLTCLPAEMLNDGNGAESRGMDGPEGSVHRRNLRTYDIGIRLDYTFAGSGGYESYMPMCTFFGYRFINLSADGDVSFRSIMSIPVSSISEELETGVITTGNDMVNKLISNTVWGQRSNYLSVPTDCPQRDERLGWTADTQVFAETGTFFASTRRFFHKWMRDMRDTQSPLGGFPGVAPYAQYGSGEHEMMRCGWADAGIIVPWTVWKQYGDTDIIEENWEAMEKFMDHIAETKYRHSLHSEENGNYQWADWLSYEPLESCSGRHSGVDDNGRWHILPEALVYWDFLCGSYWAIDAGMMRDMAAAAGRDVSKYETMYNKARDYLRETFLDDDGRFREEILNTMQTPSLFALRNGLVDGEAKSAMIQRLRDNFEEHDGCLQTGFLGTSILMQTLTDNGMGDVAYDLLFQRRNPSWLYSVDNGATTIWERWNSYTIEDGMGPNGMNSFNHYAYGCVCQWIWETAAGICADPAAPGFRHIIMKPLPDRRLGYIDASFDSAAGTIRSSWRYEGDSWIWEFTIPEGSTASVTLPGETASSEYQSGSYTVNMTL</sequence>
<proteinExistence type="predicted"/>
<evidence type="ECO:0000259" key="5">
    <source>
        <dbReference type="Pfam" id="PF17389"/>
    </source>
</evidence>
<dbReference type="Pfam" id="PF17390">
    <property type="entry name" value="Bac_rhamnosid_C"/>
    <property type="match status" value="1"/>
</dbReference>
<protein>
    <recommendedName>
        <fullName evidence="2">alpha-L-rhamnosidase</fullName>
        <ecNumber evidence="2">3.2.1.40</ecNumber>
    </recommendedName>
</protein>
<dbReference type="EC" id="3.2.1.40" evidence="2"/>
<dbReference type="InterPro" id="IPR035398">
    <property type="entry name" value="Bac_rhamnosid_C"/>
</dbReference>
<name>A0A9D9EWF9_9BACT</name>
<dbReference type="Gene3D" id="2.60.120.260">
    <property type="entry name" value="Galactose-binding domain-like"/>
    <property type="match status" value="1"/>
</dbReference>
<comment type="catalytic activity">
    <reaction evidence="1">
        <text>Hydrolysis of terminal non-reducing alpha-L-rhamnose residues in alpha-L-rhamnosides.</text>
        <dbReference type="EC" id="3.2.1.40"/>
    </reaction>
</comment>
<dbReference type="PANTHER" id="PTHR33307">
    <property type="entry name" value="ALPHA-RHAMNOSIDASE (EUROFUNG)"/>
    <property type="match status" value="1"/>
</dbReference>
<evidence type="ECO:0000259" key="4">
    <source>
        <dbReference type="Pfam" id="PF05592"/>
    </source>
</evidence>
<dbReference type="InterPro" id="IPR035396">
    <property type="entry name" value="Bac_rhamnosid6H"/>
</dbReference>
<evidence type="ECO:0000313" key="7">
    <source>
        <dbReference type="EMBL" id="MBO8452795.1"/>
    </source>
</evidence>
<keyword evidence="3 7" id="KW-0378">Hydrolase</keyword>
<feature type="domain" description="Alpha-L-rhamnosidase six-hairpin glycosidase" evidence="5">
    <location>
        <begin position="191"/>
        <end position="558"/>
    </location>
</feature>
<reference evidence="7" key="1">
    <citation type="submission" date="2020-10" db="EMBL/GenBank/DDBJ databases">
        <authorList>
            <person name="Gilroy R."/>
        </authorList>
    </citation>
    <scope>NUCLEOTIDE SEQUENCE</scope>
    <source>
        <strain evidence="7">B1-20833</strain>
    </source>
</reference>